<keyword evidence="6 12" id="KW-0547">Nucleotide-binding</keyword>
<feature type="binding site" evidence="12">
    <location>
        <begin position="252"/>
        <end position="253"/>
    </location>
    <ligand>
        <name>ATP</name>
        <dbReference type="ChEBI" id="CHEBI:30616"/>
    </ligand>
</feature>
<feature type="binding site" evidence="12">
    <location>
        <position position="287"/>
    </location>
    <ligand>
        <name>K(+)</name>
        <dbReference type="ChEBI" id="CHEBI:29103"/>
    </ligand>
</feature>
<keyword evidence="12" id="KW-0963">Cytoplasm</keyword>
<dbReference type="PANTHER" id="PTHR10584:SF166">
    <property type="entry name" value="RIBOKINASE"/>
    <property type="match status" value="1"/>
</dbReference>
<comment type="pathway">
    <text evidence="12">Carbohydrate metabolism; D-ribose degradation; D-ribose 5-phosphate from beta-D-ribopyranose: step 2/2.</text>
</comment>
<dbReference type="Gene3D" id="3.40.1190.20">
    <property type="match status" value="1"/>
</dbReference>
<evidence type="ECO:0000313" key="15">
    <source>
        <dbReference type="Proteomes" id="UP000182412"/>
    </source>
</evidence>
<dbReference type="GO" id="GO:0005829">
    <property type="term" value="C:cytosol"/>
    <property type="evidence" value="ECO:0007669"/>
    <property type="project" value="TreeGrafter"/>
</dbReference>
<comment type="similarity">
    <text evidence="1">Belongs to the carbohydrate kinase pfkB family.</text>
</comment>
<sequence length="302" mass="31362">MDKVLVVGSLNMDFAVYMDRRPQAGETVMARSMKLVPGGKGANQAYALGKLGAKTSMIGAVGTDTFGEQMLANLEKVAVATKGIQKIAGTETGKAFIEIENSGQNSISVIAGANAAVDEGLVLAQEELFAQADAVVMQLEIPVPSVVAAARLAKKHGKTVVLDPAPARADLPDELWAQVDITKPNETELALLTGLPTGTEAEVVAAAKALIAKGVKNVLVTLGGDGTMLVTEDKVEKFPAYKVKAVDTTAAGDCFLAAFISQFTGSNFAEAIDFGAKASAIAVTRQGAQTSIPTVEEVENFH</sequence>
<evidence type="ECO:0000256" key="3">
    <source>
        <dbReference type="ARBA" id="ARBA00016943"/>
    </source>
</evidence>
<dbReference type="PRINTS" id="PR00990">
    <property type="entry name" value="RIBOKINASE"/>
</dbReference>
<keyword evidence="9 12" id="KW-0460">Magnesium</keyword>
<proteinExistence type="inferred from homology"/>
<feature type="binding site" evidence="12">
    <location>
        <position position="282"/>
    </location>
    <ligand>
        <name>K(+)</name>
        <dbReference type="ChEBI" id="CHEBI:29103"/>
    </ligand>
</feature>
<feature type="binding site" evidence="12">
    <location>
        <begin position="39"/>
        <end position="43"/>
    </location>
    <ligand>
        <name>substrate</name>
    </ligand>
</feature>
<dbReference type="GO" id="GO:0005524">
    <property type="term" value="F:ATP binding"/>
    <property type="evidence" value="ECO:0007669"/>
    <property type="project" value="UniProtKB-UniRule"/>
</dbReference>
<feature type="binding site" evidence="12">
    <location>
        <position position="247"/>
    </location>
    <ligand>
        <name>K(+)</name>
        <dbReference type="ChEBI" id="CHEBI:29103"/>
    </ligand>
</feature>
<evidence type="ECO:0000256" key="11">
    <source>
        <dbReference type="ARBA" id="ARBA00023277"/>
    </source>
</evidence>
<evidence type="ECO:0000256" key="12">
    <source>
        <dbReference type="HAMAP-Rule" id="MF_01987"/>
    </source>
</evidence>
<evidence type="ECO:0000256" key="4">
    <source>
        <dbReference type="ARBA" id="ARBA00022679"/>
    </source>
</evidence>
<feature type="binding site" evidence="12">
    <location>
        <begin position="221"/>
        <end position="226"/>
    </location>
    <ligand>
        <name>ATP</name>
        <dbReference type="ChEBI" id="CHEBI:30616"/>
    </ligand>
</feature>
<keyword evidence="7 12" id="KW-0418">Kinase</keyword>
<comment type="activity regulation">
    <text evidence="12">Activated by a monovalent cation that binds near, but not in, the active site. The most likely occupant of the site in vivo is potassium. Ion binding induces a conformational change that may alter substrate affinity.</text>
</comment>
<evidence type="ECO:0000313" key="14">
    <source>
        <dbReference type="EMBL" id="SDP28439.1"/>
    </source>
</evidence>
<keyword evidence="5 12" id="KW-0479">Metal-binding</keyword>
<dbReference type="NCBIfam" id="TIGR02152">
    <property type="entry name" value="D_ribokin_bact"/>
    <property type="match status" value="1"/>
</dbReference>
<feature type="binding site" evidence="12">
    <location>
        <position position="285"/>
    </location>
    <ligand>
        <name>K(+)</name>
        <dbReference type="ChEBI" id="CHEBI:29103"/>
    </ligand>
</feature>
<comment type="catalytic activity">
    <reaction evidence="12">
        <text>D-ribose + ATP = D-ribose 5-phosphate + ADP + H(+)</text>
        <dbReference type="Rhea" id="RHEA:13697"/>
        <dbReference type="ChEBI" id="CHEBI:15378"/>
        <dbReference type="ChEBI" id="CHEBI:30616"/>
        <dbReference type="ChEBI" id="CHEBI:47013"/>
        <dbReference type="ChEBI" id="CHEBI:78346"/>
        <dbReference type="ChEBI" id="CHEBI:456216"/>
        <dbReference type="EC" id="2.7.1.15"/>
    </reaction>
</comment>
<dbReference type="EC" id="2.7.1.15" evidence="2 12"/>
<comment type="cofactor">
    <cofactor evidence="12">
        <name>Mg(2+)</name>
        <dbReference type="ChEBI" id="CHEBI:18420"/>
    </cofactor>
    <text evidence="12">Requires a divalent cation, most likely magnesium in vivo, as an electrophilic catalyst to aid phosphoryl group transfer. It is the chelate of the metal and the nucleotide that is the actual substrate.</text>
</comment>
<comment type="similarity">
    <text evidence="12">Belongs to the carbohydrate kinase PfkB family. Ribokinase subfamily.</text>
</comment>
<dbReference type="InterPro" id="IPR002173">
    <property type="entry name" value="Carboh/pur_kinase_PfkB_CS"/>
</dbReference>
<keyword evidence="10 12" id="KW-0630">Potassium</keyword>
<dbReference type="RefSeq" id="WP_074572097.1">
    <property type="nucleotide sequence ID" value="NZ_FNJQ01000012.1"/>
</dbReference>
<dbReference type="InterPro" id="IPR011611">
    <property type="entry name" value="PfkB_dom"/>
</dbReference>
<feature type="binding site" evidence="12">
    <location>
        <position position="249"/>
    </location>
    <ligand>
        <name>K(+)</name>
        <dbReference type="ChEBI" id="CHEBI:29103"/>
    </ligand>
</feature>
<keyword evidence="11 12" id="KW-0119">Carbohydrate metabolism</keyword>
<evidence type="ECO:0000256" key="6">
    <source>
        <dbReference type="ARBA" id="ARBA00022741"/>
    </source>
</evidence>
<evidence type="ECO:0000256" key="2">
    <source>
        <dbReference type="ARBA" id="ARBA00012035"/>
    </source>
</evidence>
<dbReference type="PROSITE" id="PS00583">
    <property type="entry name" value="PFKB_KINASES_1"/>
    <property type="match status" value="1"/>
</dbReference>
<evidence type="ECO:0000256" key="5">
    <source>
        <dbReference type="ARBA" id="ARBA00022723"/>
    </source>
</evidence>
<dbReference type="GO" id="GO:0004747">
    <property type="term" value="F:ribokinase activity"/>
    <property type="evidence" value="ECO:0007669"/>
    <property type="project" value="UniProtKB-UniRule"/>
</dbReference>
<dbReference type="PROSITE" id="PS00584">
    <property type="entry name" value="PFKB_KINASES_2"/>
    <property type="match status" value="1"/>
</dbReference>
<reference evidence="14 15" key="1">
    <citation type="submission" date="2016-10" db="EMBL/GenBank/DDBJ databases">
        <authorList>
            <person name="de Groot N.N."/>
        </authorList>
    </citation>
    <scope>NUCLEOTIDE SEQUENCE [LARGE SCALE GENOMIC DNA]</scope>
    <source>
        <strain evidence="14 15">S137</strain>
    </source>
</reference>
<dbReference type="InterPro" id="IPR011877">
    <property type="entry name" value="Ribokinase"/>
</dbReference>
<dbReference type="SUPFAM" id="SSF53613">
    <property type="entry name" value="Ribokinase-like"/>
    <property type="match status" value="1"/>
</dbReference>
<name>A0A1H0RGW8_SELRU</name>
<dbReference type="AlphaFoldDB" id="A0A1H0RGW8"/>
<comment type="caution">
    <text evidence="12">Lacks conserved residue(s) required for the propagation of feature annotation.</text>
</comment>
<feature type="domain" description="Carbohydrate kinase PfkB" evidence="13">
    <location>
        <begin position="1"/>
        <end position="294"/>
    </location>
</feature>
<dbReference type="InterPro" id="IPR002139">
    <property type="entry name" value="Ribo/fructo_kinase"/>
</dbReference>
<feature type="binding site" evidence="12">
    <location>
        <position position="140"/>
    </location>
    <ligand>
        <name>substrate</name>
    </ligand>
</feature>
<dbReference type="InterPro" id="IPR029056">
    <property type="entry name" value="Ribokinase-like"/>
</dbReference>
<evidence type="ECO:0000256" key="1">
    <source>
        <dbReference type="ARBA" id="ARBA00005380"/>
    </source>
</evidence>
<keyword evidence="4 12" id="KW-0808">Transferase</keyword>
<comment type="subunit">
    <text evidence="12">Homodimer.</text>
</comment>
<dbReference type="OrthoDB" id="9775849at2"/>
<dbReference type="UniPathway" id="UPA00916">
    <property type="reaction ID" value="UER00889"/>
</dbReference>
<keyword evidence="8 12" id="KW-0067">ATP-binding</keyword>
<protein>
    <recommendedName>
        <fullName evidence="3 12">Ribokinase</fullName>
        <shortName evidence="12">RK</shortName>
        <ecNumber evidence="2 12">2.7.1.15</ecNumber>
    </recommendedName>
</protein>
<comment type="function">
    <text evidence="12">Catalyzes the phosphorylation of ribose at O-5 in a reaction requiring ATP and magnesium. The resulting D-ribose-5-phosphate can then be used either for sythesis of nucleotides, histidine, and tryptophan, or as a component of the pentose phosphate pathway.</text>
</comment>
<gene>
    <name evidence="12" type="primary">rbsK</name>
    <name evidence="14" type="ORF">SAMN05216366_1126</name>
</gene>
<feature type="active site" description="Proton acceptor" evidence="12">
    <location>
        <position position="253"/>
    </location>
</feature>
<organism evidence="14 15">
    <name type="scientific">Selenomonas ruminantium</name>
    <dbReference type="NCBI Taxonomy" id="971"/>
    <lineage>
        <taxon>Bacteria</taxon>
        <taxon>Bacillati</taxon>
        <taxon>Bacillota</taxon>
        <taxon>Negativicutes</taxon>
        <taxon>Selenomonadales</taxon>
        <taxon>Selenomonadaceae</taxon>
        <taxon>Selenomonas</taxon>
    </lineage>
</organism>
<dbReference type="GO" id="GO:0019303">
    <property type="term" value="P:D-ribose catabolic process"/>
    <property type="evidence" value="ECO:0007669"/>
    <property type="project" value="UniProtKB-UniRule"/>
</dbReference>
<dbReference type="EMBL" id="FNJQ01000012">
    <property type="protein sequence ID" value="SDP28439.1"/>
    <property type="molecule type" value="Genomic_DNA"/>
</dbReference>
<dbReference type="Proteomes" id="UP000182412">
    <property type="component" value="Unassembled WGS sequence"/>
</dbReference>
<dbReference type="PANTHER" id="PTHR10584">
    <property type="entry name" value="SUGAR KINASE"/>
    <property type="match status" value="1"/>
</dbReference>
<feature type="binding site" evidence="12">
    <location>
        <position position="185"/>
    </location>
    <ligand>
        <name>ATP</name>
        <dbReference type="ChEBI" id="CHEBI:30616"/>
    </ligand>
</feature>
<dbReference type="Pfam" id="PF00294">
    <property type="entry name" value="PfkB"/>
    <property type="match status" value="1"/>
</dbReference>
<evidence type="ECO:0000256" key="7">
    <source>
        <dbReference type="ARBA" id="ARBA00022777"/>
    </source>
</evidence>
<feature type="binding site" evidence="12">
    <location>
        <position position="291"/>
    </location>
    <ligand>
        <name>K(+)</name>
        <dbReference type="ChEBI" id="CHEBI:29103"/>
    </ligand>
</feature>
<dbReference type="CDD" id="cd01174">
    <property type="entry name" value="ribokinase"/>
    <property type="match status" value="1"/>
</dbReference>
<evidence type="ECO:0000256" key="9">
    <source>
        <dbReference type="ARBA" id="ARBA00022842"/>
    </source>
</evidence>
<feature type="binding site" evidence="12">
    <location>
        <position position="253"/>
    </location>
    <ligand>
        <name>substrate</name>
    </ligand>
</feature>
<evidence type="ECO:0000256" key="10">
    <source>
        <dbReference type="ARBA" id="ARBA00022958"/>
    </source>
</evidence>
<evidence type="ECO:0000256" key="8">
    <source>
        <dbReference type="ARBA" id="ARBA00022840"/>
    </source>
</evidence>
<accession>A0A1H0RGW8</accession>
<feature type="binding site" evidence="12">
    <location>
        <begin position="11"/>
        <end position="13"/>
    </location>
    <ligand>
        <name>substrate</name>
    </ligand>
</feature>
<dbReference type="GO" id="GO:0046872">
    <property type="term" value="F:metal ion binding"/>
    <property type="evidence" value="ECO:0007669"/>
    <property type="project" value="UniProtKB-KW"/>
</dbReference>
<dbReference type="HAMAP" id="MF_01987">
    <property type="entry name" value="Ribokinase"/>
    <property type="match status" value="1"/>
</dbReference>
<comment type="subcellular location">
    <subcellularLocation>
        <location evidence="12">Cytoplasm</location>
    </subcellularLocation>
</comment>
<evidence type="ECO:0000259" key="13">
    <source>
        <dbReference type="Pfam" id="PF00294"/>
    </source>
</evidence>